<dbReference type="Proteomes" id="UP001152531">
    <property type="component" value="Unassembled WGS sequence"/>
</dbReference>
<organism evidence="1 2">
    <name type="scientific">[Candida] jaroonii</name>
    <dbReference type="NCBI Taxonomy" id="467808"/>
    <lineage>
        <taxon>Eukaryota</taxon>
        <taxon>Fungi</taxon>
        <taxon>Dikarya</taxon>
        <taxon>Ascomycota</taxon>
        <taxon>Saccharomycotina</taxon>
        <taxon>Pichiomycetes</taxon>
        <taxon>Debaryomycetaceae</taxon>
        <taxon>Yamadazyma</taxon>
    </lineage>
</organism>
<evidence type="ECO:0000313" key="1">
    <source>
        <dbReference type="EMBL" id="CAH6719258.1"/>
    </source>
</evidence>
<gene>
    <name evidence="1" type="ORF">CLIB1444_02S04434</name>
</gene>
<name>A0ACA9Y2R5_9ASCO</name>
<keyword evidence="2" id="KW-1185">Reference proteome</keyword>
<sequence>MSDDKDNSHDTDSGAKASKIERLKRLKALKSKVKKSNVENLRDEALGRKLKSEELRQKLREDLQPEEKVERKSKLLSYSIEETNQWISKQKDKQSGFDNFDDLALKTYNKEISELNIDKDLHDTKKKDNQLINQQKPTEEQIDNMKSIMKLNQDKRKRKLGDSGVYINQDNRKFNEKLDKQYR</sequence>
<dbReference type="EMBL" id="CALSDN010000002">
    <property type="protein sequence ID" value="CAH6719258.1"/>
    <property type="molecule type" value="Genomic_DNA"/>
</dbReference>
<proteinExistence type="predicted"/>
<accession>A0ACA9Y2R5</accession>
<evidence type="ECO:0000313" key="2">
    <source>
        <dbReference type="Proteomes" id="UP001152531"/>
    </source>
</evidence>
<comment type="caution">
    <text evidence="1">The sequence shown here is derived from an EMBL/GenBank/DDBJ whole genome shotgun (WGS) entry which is preliminary data.</text>
</comment>
<protein>
    <submittedName>
        <fullName evidence="1">Pre-mRNA-splicing factor Syf2p</fullName>
    </submittedName>
</protein>
<reference evidence="1" key="1">
    <citation type="submission" date="2022-06" db="EMBL/GenBank/DDBJ databases">
        <authorList>
            <person name="Legras J.-L."/>
            <person name="Devillers H."/>
            <person name="Grondin C."/>
        </authorList>
    </citation>
    <scope>NUCLEOTIDE SEQUENCE</scope>
    <source>
        <strain evidence="1">CLIB 1444</strain>
    </source>
</reference>